<gene>
    <name evidence="2" type="ORF">Sjap_004932</name>
</gene>
<dbReference type="Proteomes" id="UP001417504">
    <property type="component" value="Unassembled WGS sequence"/>
</dbReference>
<name>A0AAP0PJJ8_9MAGN</name>
<keyword evidence="3" id="KW-1185">Reference proteome</keyword>
<proteinExistence type="predicted"/>
<feature type="region of interest" description="Disordered" evidence="1">
    <location>
        <begin position="127"/>
        <end position="158"/>
    </location>
</feature>
<accession>A0AAP0PJJ8</accession>
<organism evidence="2 3">
    <name type="scientific">Stephania japonica</name>
    <dbReference type="NCBI Taxonomy" id="461633"/>
    <lineage>
        <taxon>Eukaryota</taxon>
        <taxon>Viridiplantae</taxon>
        <taxon>Streptophyta</taxon>
        <taxon>Embryophyta</taxon>
        <taxon>Tracheophyta</taxon>
        <taxon>Spermatophyta</taxon>
        <taxon>Magnoliopsida</taxon>
        <taxon>Ranunculales</taxon>
        <taxon>Menispermaceae</taxon>
        <taxon>Menispermoideae</taxon>
        <taxon>Cissampelideae</taxon>
        <taxon>Stephania</taxon>
    </lineage>
</organism>
<evidence type="ECO:0000256" key="1">
    <source>
        <dbReference type="SAM" id="MobiDB-lite"/>
    </source>
</evidence>
<reference evidence="2 3" key="1">
    <citation type="submission" date="2024-01" db="EMBL/GenBank/DDBJ databases">
        <title>Genome assemblies of Stephania.</title>
        <authorList>
            <person name="Yang L."/>
        </authorList>
    </citation>
    <scope>NUCLEOTIDE SEQUENCE [LARGE SCALE GENOMIC DNA]</scope>
    <source>
        <strain evidence="2">QJT</strain>
        <tissue evidence="2">Leaf</tissue>
    </source>
</reference>
<comment type="caution">
    <text evidence="2">The sequence shown here is derived from an EMBL/GenBank/DDBJ whole genome shotgun (WGS) entry which is preliminary data.</text>
</comment>
<dbReference type="AlphaFoldDB" id="A0AAP0PJJ8"/>
<evidence type="ECO:0000313" key="2">
    <source>
        <dbReference type="EMBL" id="KAK9145029.1"/>
    </source>
</evidence>
<protein>
    <submittedName>
        <fullName evidence="2">Uncharacterized protein</fullName>
    </submittedName>
</protein>
<evidence type="ECO:0000313" key="3">
    <source>
        <dbReference type="Proteomes" id="UP001417504"/>
    </source>
</evidence>
<dbReference type="EMBL" id="JBBNAE010000002">
    <property type="protein sequence ID" value="KAK9145029.1"/>
    <property type="molecule type" value="Genomic_DNA"/>
</dbReference>
<sequence>MCRCPIRQSATCCCPIRSAMSLQSTRHVAHHASSSPTSLICLGMRAQPHSQIFARDVRFRPRHVIATWQPLVRTTRHASAATTNQEPPRVSAYTQHVTRSPLQFAAATSARSSFSANHAVTCGRVQKTPKNSHRLSSTHVSRTKLENRHPGPKFKSIN</sequence>